<evidence type="ECO:0000256" key="1">
    <source>
        <dbReference type="SAM" id="MobiDB-lite"/>
    </source>
</evidence>
<dbReference type="EMBL" id="JBBWRZ010000008">
    <property type="protein sequence ID" value="KAK8230849.1"/>
    <property type="molecule type" value="Genomic_DNA"/>
</dbReference>
<dbReference type="Gene3D" id="1.10.10.2360">
    <property type="match status" value="2"/>
</dbReference>
<evidence type="ECO:0000313" key="3">
    <source>
        <dbReference type="Proteomes" id="UP001492380"/>
    </source>
</evidence>
<proteinExistence type="predicted"/>
<feature type="region of interest" description="Disordered" evidence="1">
    <location>
        <begin position="1"/>
        <end position="20"/>
    </location>
</feature>
<feature type="region of interest" description="Disordered" evidence="1">
    <location>
        <begin position="192"/>
        <end position="256"/>
    </location>
</feature>
<keyword evidence="3" id="KW-1185">Reference proteome</keyword>
<organism evidence="2 3">
    <name type="scientific">Phyllosticta capitalensis</name>
    <dbReference type="NCBI Taxonomy" id="121624"/>
    <lineage>
        <taxon>Eukaryota</taxon>
        <taxon>Fungi</taxon>
        <taxon>Dikarya</taxon>
        <taxon>Ascomycota</taxon>
        <taxon>Pezizomycotina</taxon>
        <taxon>Dothideomycetes</taxon>
        <taxon>Dothideomycetes incertae sedis</taxon>
        <taxon>Botryosphaeriales</taxon>
        <taxon>Phyllostictaceae</taxon>
        <taxon>Phyllosticta</taxon>
    </lineage>
</organism>
<protein>
    <submittedName>
        <fullName evidence="2">Uncharacterized protein</fullName>
    </submittedName>
</protein>
<feature type="compositionally biased region" description="Polar residues" evidence="1">
    <location>
        <begin position="423"/>
        <end position="435"/>
    </location>
</feature>
<sequence length="447" mass="46475">MPFGGAFGKQNANSSGNPKPIPLLGNVVVPGFLPPPKTRSVSQFSIPLFQVYTTVEKMADERDVVHHFQNISFREPYMDYSLEELRLADYLSLKPSAPSSGDTPANTPSSEQSKPSATFGNSRVDASGKDTGEDHSSVKARSESISAWERQMETVMQRSPTASSFASETTTRHNASDLPSFLKISSVDGEDFGTSDASSGAFPTPSSTTPASSGTTSRGPGTSSIMASSANQTPSGNNGGTSGASPNAMSGANGPAMTFSERVSRNFNNAADQDARYQSITFTQKYSAFSLERLRLADYLKPSAMLSSSTSSIVNAASSGNSGGEFGSLAPPDPNTVPSGNTFPVARCGFGLGDSASTSGVFSRDRGGFGKGFGQGGLFGGQVGFGMGNGAGNKPSSTIVSGAPHSSAAPRVPEEPRKESDHNASSSPTDSQVASSRFKPRTKEQQK</sequence>
<feature type="compositionally biased region" description="Basic and acidic residues" evidence="1">
    <location>
        <begin position="126"/>
        <end position="142"/>
    </location>
</feature>
<name>A0ABR1YIW1_9PEZI</name>
<dbReference type="Proteomes" id="UP001492380">
    <property type="component" value="Unassembled WGS sequence"/>
</dbReference>
<feature type="compositionally biased region" description="Polar residues" evidence="1">
    <location>
        <begin position="97"/>
        <end position="121"/>
    </location>
</feature>
<feature type="compositionally biased region" description="Basic and acidic residues" evidence="1">
    <location>
        <begin position="412"/>
        <end position="422"/>
    </location>
</feature>
<feature type="compositionally biased region" description="Polar residues" evidence="1">
    <location>
        <begin position="225"/>
        <end position="236"/>
    </location>
</feature>
<feature type="region of interest" description="Disordered" evidence="1">
    <location>
        <begin position="96"/>
        <end position="177"/>
    </location>
</feature>
<evidence type="ECO:0000313" key="2">
    <source>
        <dbReference type="EMBL" id="KAK8230849.1"/>
    </source>
</evidence>
<comment type="caution">
    <text evidence="2">The sequence shown here is derived from an EMBL/GenBank/DDBJ whole genome shotgun (WGS) entry which is preliminary data.</text>
</comment>
<feature type="compositionally biased region" description="Polar residues" evidence="1">
    <location>
        <begin position="154"/>
        <end position="169"/>
    </location>
</feature>
<reference evidence="2 3" key="1">
    <citation type="submission" date="2024-04" db="EMBL/GenBank/DDBJ databases">
        <title>Phyllosticta paracitricarpa is synonymous to the EU quarantine fungus P. citricarpa based on phylogenomic analyses.</title>
        <authorList>
            <consortium name="Lawrence Berkeley National Laboratory"/>
            <person name="Van Ingen-Buijs V.A."/>
            <person name="Van Westerhoven A.C."/>
            <person name="Haridas S."/>
            <person name="Skiadas P."/>
            <person name="Martin F."/>
            <person name="Groenewald J.Z."/>
            <person name="Crous P.W."/>
            <person name="Seidl M.F."/>
        </authorList>
    </citation>
    <scope>NUCLEOTIDE SEQUENCE [LARGE SCALE GENOMIC DNA]</scope>
    <source>
        <strain evidence="2 3">CBS 123374</strain>
    </source>
</reference>
<accession>A0ABR1YIW1</accession>
<gene>
    <name evidence="2" type="ORF">HDK90DRAFT_512960</name>
</gene>
<feature type="region of interest" description="Disordered" evidence="1">
    <location>
        <begin position="388"/>
        <end position="447"/>
    </location>
</feature>
<feature type="compositionally biased region" description="Low complexity" evidence="1">
    <location>
        <begin position="197"/>
        <end position="224"/>
    </location>
</feature>